<accession>A0A1V9XUN0</accession>
<evidence type="ECO:0000256" key="3">
    <source>
        <dbReference type="SAM" id="MobiDB-lite"/>
    </source>
</evidence>
<dbReference type="InParanoid" id="A0A1V9XUN0"/>
<name>A0A1V9XUN0_9ACAR</name>
<feature type="region of interest" description="Disordered" evidence="3">
    <location>
        <begin position="1"/>
        <end position="26"/>
    </location>
</feature>
<evidence type="ECO:0000313" key="4">
    <source>
        <dbReference type="EMBL" id="OQR77189.1"/>
    </source>
</evidence>
<dbReference type="InterPro" id="IPR031311">
    <property type="entry name" value="CHIT_BIND_RR_consensus"/>
</dbReference>
<comment type="caution">
    <text evidence="4">The sequence shown here is derived from an EMBL/GenBank/DDBJ whole genome shotgun (WGS) entry which is preliminary data.</text>
</comment>
<protein>
    <submittedName>
        <fullName evidence="4">Cuticle protein 10.9-like</fullName>
    </submittedName>
</protein>
<dbReference type="Pfam" id="PF00379">
    <property type="entry name" value="Chitin_bind_4"/>
    <property type="match status" value="1"/>
</dbReference>
<dbReference type="InterPro" id="IPR000618">
    <property type="entry name" value="Insect_cuticle"/>
</dbReference>
<reference evidence="4 5" key="1">
    <citation type="journal article" date="2017" name="Gigascience">
        <title>Draft genome of the honey bee ectoparasitic mite, Tropilaelaps mercedesae, is shaped by the parasitic life history.</title>
        <authorList>
            <person name="Dong X."/>
            <person name="Armstrong S.D."/>
            <person name="Xia D."/>
            <person name="Makepeace B.L."/>
            <person name="Darby A.C."/>
            <person name="Kadowaki T."/>
        </authorList>
    </citation>
    <scope>NUCLEOTIDE SEQUENCE [LARGE SCALE GENOMIC DNA]</scope>
    <source>
        <strain evidence="4">Wuxi-XJTLU</strain>
    </source>
</reference>
<dbReference type="AlphaFoldDB" id="A0A1V9XUN0"/>
<evidence type="ECO:0000313" key="5">
    <source>
        <dbReference type="Proteomes" id="UP000192247"/>
    </source>
</evidence>
<dbReference type="EMBL" id="MNPL01003850">
    <property type="protein sequence ID" value="OQR77189.1"/>
    <property type="molecule type" value="Genomic_DNA"/>
</dbReference>
<dbReference type="PROSITE" id="PS51155">
    <property type="entry name" value="CHIT_BIND_RR_2"/>
    <property type="match status" value="1"/>
</dbReference>
<organism evidence="4 5">
    <name type="scientific">Tropilaelaps mercedesae</name>
    <dbReference type="NCBI Taxonomy" id="418985"/>
    <lineage>
        <taxon>Eukaryota</taxon>
        <taxon>Metazoa</taxon>
        <taxon>Ecdysozoa</taxon>
        <taxon>Arthropoda</taxon>
        <taxon>Chelicerata</taxon>
        <taxon>Arachnida</taxon>
        <taxon>Acari</taxon>
        <taxon>Parasitiformes</taxon>
        <taxon>Mesostigmata</taxon>
        <taxon>Gamasina</taxon>
        <taxon>Dermanyssoidea</taxon>
        <taxon>Laelapidae</taxon>
        <taxon>Tropilaelaps</taxon>
    </lineage>
</organism>
<dbReference type="PROSITE" id="PS00233">
    <property type="entry name" value="CHIT_BIND_RR_1"/>
    <property type="match status" value="1"/>
</dbReference>
<evidence type="ECO:0000256" key="2">
    <source>
        <dbReference type="PROSITE-ProRule" id="PRU00497"/>
    </source>
</evidence>
<dbReference type="GO" id="GO:0042302">
    <property type="term" value="F:structural constituent of cuticle"/>
    <property type="evidence" value="ECO:0007669"/>
    <property type="project" value="UniProtKB-UniRule"/>
</dbReference>
<proteinExistence type="predicted"/>
<sequence>MYGYGAQNEDGGHHSHREFSDGLRARGSFTQTFSDGRTRTIEYIADEKGFRVLSMRDIYHDPSATPSPKPTIKPIKDEIRPRWNPTRKKIGQDELNA</sequence>
<evidence type="ECO:0000256" key="1">
    <source>
        <dbReference type="ARBA" id="ARBA00022460"/>
    </source>
</evidence>
<dbReference type="Proteomes" id="UP000192247">
    <property type="component" value="Unassembled WGS sequence"/>
</dbReference>
<keyword evidence="1 2" id="KW-0193">Cuticle</keyword>
<feature type="compositionally biased region" description="Basic and acidic residues" evidence="3">
    <location>
        <begin position="10"/>
        <end position="24"/>
    </location>
</feature>
<keyword evidence="5" id="KW-1185">Reference proteome</keyword>
<dbReference type="OrthoDB" id="6381807at2759"/>
<gene>
    <name evidence="4" type="ORF">BIW11_00476</name>
</gene>